<dbReference type="Proteomes" id="UP001642360">
    <property type="component" value="Unassembled WGS sequence"/>
</dbReference>
<dbReference type="AlphaFoldDB" id="A0ABC8SSW2"/>
<evidence type="ECO:0000256" key="1">
    <source>
        <dbReference type="SAM" id="MobiDB-lite"/>
    </source>
</evidence>
<sequence length="105" mass="11425">MEPPSRSSRPAEPENGRSSGKGPKADRAITLRLAPHSPSKASAPQPQGNKSVQYHLDGGRNYRNTNCFIVDKHRSLVDGRRTHTKLIGNQHSPNLNLSKSSICGT</sequence>
<comment type="caution">
    <text evidence="2">The sequence shown here is derived from an EMBL/GenBank/DDBJ whole genome shotgun (WGS) entry which is preliminary data.</text>
</comment>
<proteinExistence type="predicted"/>
<name>A0ABC8SSW2_9AQUA</name>
<dbReference type="EMBL" id="CAUOFW020003269">
    <property type="protein sequence ID" value="CAK9158925.1"/>
    <property type="molecule type" value="Genomic_DNA"/>
</dbReference>
<reference evidence="2 3" key="1">
    <citation type="submission" date="2024-02" db="EMBL/GenBank/DDBJ databases">
        <authorList>
            <person name="Vignale AGUSTIN F."/>
            <person name="Sosa J E."/>
            <person name="Modenutti C."/>
        </authorList>
    </citation>
    <scope>NUCLEOTIDE SEQUENCE [LARGE SCALE GENOMIC DNA]</scope>
</reference>
<keyword evidence="3" id="KW-1185">Reference proteome</keyword>
<organism evidence="2 3">
    <name type="scientific">Ilex paraguariensis</name>
    <name type="common">yerba mate</name>
    <dbReference type="NCBI Taxonomy" id="185542"/>
    <lineage>
        <taxon>Eukaryota</taxon>
        <taxon>Viridiplantae</taxon>
        <taxon>Streptophyta</taxon>
        <taxon>Embryophyta</taxon>
        <taxon>Tracheophyta</taxon>
        <taxon>Spermatophyta</taxon>
        <taxon>Magnoliopsida</taxon>
        <taxon>eudicotyledons</taxon>
        <taxon>Gunneridae</taxon>
        <taxon>Pentapetalae</taxon>
        <taxon>asterids</taxon>
        <taxon>campanulids</taxon>
        <taxon>Aquifoliales</taxon>
        <taxon>Aquifoliaceae</taxon>
        <taxon>Ilex</taxon>
    </lineage>
</organism>
<feature type="compositionally biased region" description="Polar residues" evidence="1">
    <location>
        <begin position="39"/>
        <end position="52"/>
    </location>
</feature>
<evidence type="ECO:0000313" key="2">
    <source>
        <dbReference type="EMBL" id="CAK9158925.1"/>
    </source>
</evidence>
<evidence type="ECO:0000313" key="3">
    <source>
        <dbReference type="Proteomes" id="UP001642360"/>
    </source>
</evidence>
<gene>
    <name evidence="2" type="ORF">ILEXP_LOCUS27589</name>
</gene>
<accession>A0ABC8SSW2</accession>
<protein>
    <submittedName>
        <fullName evidence="2">Uncharacterized protein</fullName>
    </submittedName>
</protein>
<feature type="region of interest" description="Disordered" evidence="1">
    <location>
        <begin position="1"/>
        <end position="57"/>
    </location>
</feature>